<evidence type="ECO:0000256" key="5">
    <source>
        <dbReference type="ARBA" id="ARBA00022618"/>
    </source>
</evidence>
<keyword evidence="7" id="KW-0805">Transcription regulation</keyword>
<dbReference type="GO" id="GO:0006357">
    <property type="term" value="P:regulation of transcription by RNA polymerase II"/>
    <property type="evidence" value="ECO:0007669"/>
    <property type="project" value="InterPro"/>
</dbReference>
<feature type="region of interest" description="Disordered" evidence="13">
    <location>
        <begin position="254"/>
        <end position="1020"/>
    </location>
</feature>
<dbReference type="Pfam" id="PF00134">
    <property type="entry name" value="Cyclin_N"/>
    <property type="match status" value="1"/>
</dbReference>
<feature type="compositionally biased region" description="Basic and acidic residues" evidence="13">
    <location>
        <begin position="748"/>
        <end position="760"/>
    </location>
</feature>
<feature type="compositionally biased region" description="Low complexity" evidence="13">
    <location>
        <begin position="296"/>
        <end position="314"/>
    </location>
</feature>
<evidence type="ECO:0000259" key="14">
    <source>
        <dbReference type="SMART" id="SM00385"/>
    </source>
</evidence>
<keyword evidence="6" id="KW-0832">Ubl conjugation</keyword>
<dbReference type="SUPFAM" id="SSF47954">
    <property type="entry name" value="Cyclin-like"/>
    <property type="match status" value="2"/>
</dbReference>
<feature type="domain" description="Cyclin-like" evidence="14">
    <location>
        <begin position="150"/>
        <end position="238"/>
    </location>
</feature>
<feature type="compositionally biased region" description="Pro residues" evidence="13">
    <location>
        <begin position="912"/>
        <end position="932"/>
    </location>
</feature>
<keyword evidence="11" id="KW-0131">Cell cycle</keyword>
<feature type="compositionally biased region" description="Pro residues" evidence="13">
    <location>
        <begin position="578"/>
        <end position="643"/>
    </location>
</feature>
<feature type="compositionally biased region" description="Pro residues" evidence="13">
    <location>
        <begin position="843"/>
        <end position="857"/>
    </location>
</feature>
<dbReference type="GO" id="GO:0051301">
    <property type="term" value="P:cell division"/>
    <property type="evidence" value="ECO:0007669"/>
    <property type="project" value="UniProtKB-KW"/>
</dbReference>
<evidence type="ECO:0000256" key="9">
    <source>
        <dbReference type="ARBA" id="ARBA00023163"/>
    </source>
</evidence>
<keyword evidence="9" id="KW-0804">Transcription</keyword>
<dbReference type="FunFam" id="1.10.472.10:FF:000004">
    <property type="entry name" value="Cyclin T2"/>
    <property type="match status" value="1"/>
</dbReference>
<feature type="compositionally biased region" description="Low complexity" evidence="13">
    <location>
        <begin position="449"/>
        <end position="463"/>
    </location>
</feature>
<evidence type="ECO:0000256" key="6">
    <source>
        <dbReference type="ARBA" id="ARBA00022843"/>
    </source>
</evidence>
<feature type="compositionally biased region" description="Basic and acidic residues" evidence="13">
    <location>
        <begin position="647"/>
        <end position="657"/>
    </location>
</feature>
<dbReference type="GO" id="GO:0005634">
    <property type="term" value="C:nucleus"/>
    <property type="evidence" value="ECO:0007669"/>
    <property type="project" value="UniProtKB-SubCell"/>
</dbReference>
<comment type="subcellular location">
    <subcellularLocation>
        <location evidence="1">Nucleus</location>
    </subcellularLocation>
</comment>
<evidence type="ECO:0000256" key="2">
    <source>
        <dbReference type="ARBA" id="ARBA00008638"/>
    </source>
</evidence>
<evidence type="ECO:0000256" key="4">
    <source>
        <dbReference type="ARBA" id="ARBA00022553"/>
    </source>
</evidence>
<feature type="compositionally biased region" description="Low complexity" evidence="13">
    <location>
        <begin position="499"/>
        <end position="511"/>
    </location>
</feature>
<evidence type="ECO:0000256" key="12">
    <source>
        <dbReference type="RuleBase" id="RU000383"/>
    </source>
</evidence>
<dbReference type="FunFam" id="1.10.472.10:FF:000009">
    <property type="entry name" value="cyclin-T2 isoform X1"/>
    <property type="match status" value="1"/>
</dbReference>
<feature type="compositionally biased region" description="Basic and acidic residues" evidence="13">
    <location>
        <begin position="892"/>
        <end position="901"/>
    </location>
</feature>
<protein>
    <submittedName>
        <fullName evidence="15">Cyclin T</fullName>
    </submittedName>
</protein>
<feature type="compositionally biased region" description="Pro residues" evidence="13">
    <location>
        <begin position="955"/>
        <end position="981"/>
    </location>
</feature>
<feature type="compositionally biased region" description="Low complexity" evidence="13">
    <location>
        <begin position="726"/>
        <end position="742"/>
    </location>
</feature>
<keyword evidence="5" id="KW-0132">Cell division</keyword>
<evidence type="ECO:0000256" key="3">
    <source>
        <dbReference type="ARBA" id="ARBA00022499"/>
    </source>
</evidence>
<keyword evidence="10" id="KW-0539">Nucleus</keyword>
<evidence type="ECO:0000256" key="11">
    <source>
        <dbReference type="ARBA" id="ARBA00023306"/>
    </source>
</evidence>
<dbReference type="Gene3D" id="1.10.472.10">
    <property type="entry name" value="Cyclin-like"/>
    <property type="match status" value="2"/>
</dbReference>
<feature type="compositionally biased region" description="Low complexity" evidence="13">
    <location>
        <begin position="417"/>
        <end position="431"/>
    </location>
</feature>
<keyword evidence="4" id="KW-0597">Phosphoprotein</keyword>
<dbReference type="EMBL" id="GFPF01006998">
    <property type="protein sequence ID" value="MAA18144.1"/>
    <property type="molecule type" value="Transcribed_RNA"/>
</dbReference>
<evidence type="ECO:0000256" key="7">
    <source>
        <dbReference type="ARBA" id="ARBA00023015"/>
    </source>
</evidence>
<feature type="compositionally biased region" description="Basic and acidic residues" evidence="13">
    <location>
        <begin position="281"/>
        <end position="295"/>
    </location>
</feature>
<feature type="compositionally biased region" description="Low complexity" evidence="13">
    <location>
        <begin position="255"/>
        <end position="280"/>
    </location>
</feature>
<dbReference type="InterPro" id="IPR043198">
    <property type="entry name" value="Cyclin/Ssn8"/>
</dbReference>
<keyword evidence="3" id="KW-1017">Isopeptide bond</keyword>
<dbReference type="Pfam" id="PF21797">
    <property type="entry name" value="CycT2-like_C"/>
    <property type="match status" value="1"/>
</dbReference>
<proteinExistence type="inferred from homology"/>
<dbReference type="AlphaFoldDB" id="A0A224YVZ8"/>
<dbReference type="InterPro" id="IPR036915">
    <property type="entry name" value="Cyclin-like_sf"/>
</dbReference>
<comment type="similarity">
    <text evidence="2">Belongs to the cyclin family. Cyclin C subfamily.</text>
</comment>
<evidence type="ECO:0000256" key="13">
    <source>
        <dbReference type="SAM" id="MobiDB-lite"/>
    </source>
</evidence>
<feature type="compositionally biased region" description="Basic and acidic residues" evidence="13">
    <location>
        <begin position="772"/>
        <end position="795"/>
    </location>
</feature>
<sequence length="1020" mass="109790">MAAAERWYFTKEQLALTPSRKCGLDADKELSYRQQAANLIQDMGQRLQVTQLCINTAIVYMHRFYYYHSFTKFHRNSIAACALFLAAKVEEQPRKLEHVIKVAHMCLHRDAPPLNPASEAYQEQALELVLNENMMLQTLGFDIGIEHPHTHVVNFCQLVRASKDLAQTSYFMATNSLHLTMMCLQYKPRVVACLCIHLACKWSNWEIPKSSENKDWFWYVDQSCTAELLEELTSEFLAILDKCPSRLKRKIMSIGAGSSGSSSTAAPTPVASAPSTSGTSSRKEAHAQQKREERSAAAASHEPSTSSEAPASSERQPASSSHGGSRKPPSDPTLHRNAKVPPHHGPAQRSPGLAQLQSSNQGAEHMLSPGKRKALEGSGSHGSQPLSLDAYRDKRCRQKGQPKPQPPPSDRSESHHGAASHPPHQAPSSHSQSRHHQQPHPEPTSDVGATTAPPHHPTTASATDSAKLPAAQVKQDHTSDDMSGFNFNFGAQFGGEGGDSSIDSFSFGLDGPDIMPAISPLQFDADDRSNSQDVLMTLSQTVPPPPSVPALPAEESNAPPKVAAVPPVAVPPAKAEPRTPPLPPPKARPPSPPPPQKPVPANPPLPPQKSRPSTPPLPPPAVQLPPPPPLPPAPAPTAAPLPAPVADKPEAKAEVKPEAVVAPPVKDKEKERSERKERKERHKHKHSSSERSRNKHSSPGKHSGGEKTTEGKSHGDRVPEVGAHHAASNAVDAQQVVNQAVDGTPAVDSDRKVERNGISKHDRKSSGSSKSESSRKEKSERREKERREASREENGSRSSQPSAGGGLKITISKEKLQQSGSGLTGSPPREALKIKIPKLKIVPPTPTPPPPPPPPSDAPESGKGPHTPPPPPPSLKLKISKERLNSGRKRDRRSDDGEHRARSPKSRKVSAPVPPPPPPPPGPSYPAPPVPPSGGSANHVPPQFHQGYVPAPQFSAPPPPHHPPMYFQPPYGFPPPPPPLHMAPGAYQVPQYFGIPPPPPPVDPPLPKELPPPPPPPPSE</sequence>
<feature type="compositionally biased region" description="Pro residues" evidence="13">
    <location>
        <begin position="995"/>
        <end position="1020"/>
    </location>
</feature>
<accession>A0A224YVZ8</accession>
<reference evidence="15" key="1">
    <citation type="journal article" date="2017" name="Parasit. Vectors">
        <title>Sialotranscriptomics of Rhipicephalus zambeziensis reveals intricate expression profiles of secretory proteins and suggests tight temporal transcriptional regulation during blood-feeding.</title>
        <authorList>
            <person name="de Castro M.H."/>
            <person name="de Klerk D."/>
            <person name="Pienaar R."/>
            <person name="Rees D.J.G."/>
            <person name="Mans B.J."/>
        </authorList>
    </citation>
    <scope>NUCLEOTIDE SEQUENCE</scope>
    <source>
        <tissue evidence="15">Salivary glands</tissue>
    </source>
</reference>
<evidence type="ECO:0000256" key="8">
    <source>
        <dbReference type="ARBA" id="ARBA00023127"/>
    </source>
</evidence>
<dbReference type="InterPro" id="IPR006671">
    <property type="entry name" value="Cyclin_N"/>
</dbReference>
<evidence type="ECO:0000313" key="15">
    <source>
        <dbReference type="EMBL" id="MAA18144.1"/>
    </source>
</evidence>
<organism evidence="15">
    <name type="scientific">Rhipicephalus zambeziensis</name>
    <dbReference type="NCBI Taxonomy" id="60191"/>
    <lineage>
        <taxon>Eukaryota</taxon>
        <taxon>Metazoa</taxon>
        <taxon>Ecdysozoa</taxon>
        <taxon>Arthropoda</taxon>
        <taxon>Chelicerata</taxon>
        <taxon>Arachnida</taxon>
        <taxon>Acari</taxon>
        <taxon>Parasitiformes</taxon>
        <taxon>Ixodida</taxon>
        <taxon>Ixodoidea</taxon>
        <taxon>Ixodidae</taxon>
        <taxon>Rhipicephalinae</taxon>
        <taxon>Rhipicephalus</taxon>
        <taxon>Rhipicephalus</taxon>
    </lineage>
</organism>
<feature type="compositionally biased region" description="Low complexity" evidence="13">
    <location>
        <begin position="550"/>
        <end position="573"/>
    </location>
</feature>
<dbReference type="PANTHER" id="PTHR10026">
    <property type="entry name" value="CYCLIN"/>
    <property type="match status" value="1"/>
</dbReference>
<dbReference type="CDD" id="cd20538">
    <property type="entry name" value="CYCLIN_CCNT_rpt1"/>
    <property type="match status" value="1"/>
</dbReference>
<name>A0A224YVZ8_9ACAR</name>
<dbReference type="InterPro" id="IPR013763">
    <property type="entry name" value="Cyclin-like_dom"/>
</dbReference>
<dbReference type="SMART" id="SM00385">
    <property type="entry name" value="CYCLIN"/>
    <property type="match status" value="2"/>
</dbReference>
<evidence type="ECO:0000256" key="10">
    <source>
        <dbReference type="ARBA" id="ARBA00023242"/>
    </source>
</evidence>
<feature type="compositionally biased region" description="Basic and acidic residues" evidence="13">
    <location>
        <begin position="665"/>
        <end position="677"/>
    </location>
</feature>
<dbReference type="GO" id="GO:0016538">
    <property type="term" value="F:cyclin-dependent protein serine/threonine kinase regulator activity"/>
    <property type="evidence" value="ECO:0007669"/>
    <property type="project" value="InterPro"/>
</dbReference>
<dbReference type="CDD" id="cd20539">
    <property type="entry name" value="CYCLIN_CCNT_rpt2"/>
    <property type="match status" value="1"/>
</dbReference>
<evidence type="ECO:0000256" key="1">
    <source>
        <dbReference type="ARBA" id="ARBA00004123"/>
    </source>
</evidence>
<feature type="domain" description="Cyclin-like" evidence="14">
    <location>
        <begin position="38"/>
        <end position="137"/>
    </location>
</feature>
<keyword evidence="8 12" id="KW-0195">Cyclin</keyword>
<feature type="compositionally biased region" description="Basic and acidic residues" evidence="13">
    <location>
        <begin position="703"/>
        <end position="723"/>
    </location>
</feature>